<feature type="domain" description="HD" evidence="3">
    <location>
        <begin position="183"/>
        <end position="250"/>
    </location>
</feature>
<dbReference type="Pfam" id="PF01966">
    <property type="entry name" value="HD"/>
    <property type="match status" value="1"/>
</dbReference>
<dbReference type="KEGG" id="dbk:DGMP_06850"/>
<dbReference type="Proteomes" id="UP000826725">
    <property type="component" value="Chromosome"/>
</dbReference>
<proteinExistence type="inferred from homology"/>
<dbReference type="RefSeq" id="WP_268907501.1">
    <property type="nucleotide sequence ID" value="NZ_AP024086.1"/>
</dbReference>
<dbReference type="EMBL" id="AP024086">
    <property type="protein sequence ID" value="BCL59992.1"/>
    <property type="molecule type" value="Genomic_DNA"/>
</dbReference>
<comment type="similarity">
    <text evidence="1">Belongs to the tRNA nucleotidyltransferase/poly(A) polymerase family.</text>
</comment>
<reference evidence="5" key="1">
    <citation type="submission" date="2020-09" db="EMBL/GenBank/DDBJ databases">
        <title>Desulfogranum mesoprofundum gen. nov., sp. nov., a novel mesophilic, sulfate-reducing chemolithoautotroph isolated from a deep-sea hydrothermal vent chimney in the Suiyo Seamount.</title>
        <authorList>
            <person name="Hashimoto Y."/>
            <person name="Nakagawa S."/>
        </authorList>
    </citation>
    <scope>NUCLEOTIDE SEQUENCE</scope>
    <source>
        <strain evidence="5">KT2</strain>
    </source>
</reference>
<dbReference type="Pfam" id="PF12627">
    <property type="entry name" value="PolyA_pol_RNAbd"/>
    <property type="match status" value="1"/>
</dbReference>
<accession>A0A8D5JKY3</accession>
<sequence>MRRDFTINSMAVPFENLSGDGLKADLLDPAGGLTDLQGGVLRHCGGAFADDPVRMVRGFRFQATMGFSLVPETMSAVQENCSLISRVAPERIRVELDMIFSSNKTAATLKDMHATTLLEKLLPELYWGRGVAQPRFHRLDVFDHNMLALEMMEELIASPETYFPKAGENLKQYLKDEHVVCGLKWAALLHDIGKPGTRGKSEKEAGRVTFYGHDEAGKNHFSDFAKRMRWSGRDTDFVASLIGMHMHPFHLCNNVRTGGITKRAALKLCKRAGDRLPALFLLAMADSLAGRGSRNPRIWNRR</sequence>
<gene>
    <name evidence="5" type="ORF">DGMP_06850</name>
</gene>
<keyword evidence="6" id="KW-1185">Reference proteome</keyword>
<evidence type="ECO:0000313" key="6">
    <source>
        <dbReference type="Proteomes" id="UP000826725"/>
    </source>
</evidence>
<dbReference type="InterPro" id="IPR032828">
    <property type="entry name" value="PolyA_RNA-bd"/>
</dbReference>
<feature type="domain" description="tRNA nucleotidyltransferase/poly(A) polymerase RNA and SrmB- binding" evidence="4">
    <location>
        <begin position="66"/>
        <end position="125"/>
    </location>
</feature>
<evidence type="ECO:0000259" key="3">
    <source>
        <dbReference type="Pfam" id="PF01966"/>
    </source>
</evidence>
<name>A0A8D5JKY3_9BACT</name>
<dbReference type="InterPro" id="IPR003607">
    <property type="entry name" value="HD/PDEase_dom"/>
</dbReference>
<keyword evidence="2" id="KW-0547">Nucleotide-binding</keyword>
<protein>
    <recommendedName>
        <fullName evidence="7">HD domain-containing protein</fullName>
    </recommendedName>
</protein>
<evidence type="ECO:0000313" key="5">
    <source>
        <dbReference type="EMBL" id="BCL59992.1"/>
    </source>
</evidence>
<dbReference type="InterPro" id="IPR050124">
    <property type="entry name" value="tRNA_CCA-adding_enzyme"/>
</dbReference>
<dbReference type="PANTHER" id="PTHR47545">
    <property type="entry name" value="MULTIFUNCTIONAL CCA PROTEIN"/>
    <property type="match status" value="1"/>
</dbReference>
<dbReference type="AlphaFoldDB" id="A0A8D5JKY3"/>
<evidence type="ECO:0008006" key="7">
    <source>
        <dbReference type="Google" id="ProtNLM"/>
    </source>
</evidence>
<evidence type="ECO:0000259" key="4">
    <source>
        <dbReference type="Pfam" id="PF12627"/>
    </source>
</evidence>
<evidence type="ECO:0000256" key="1">
    <source>
        <dbReference type="ARBA" id="ARBA00007265"/>
    </source>
</evidence>
<dbReference type="GO" id="GO:0000166">
    <property type="term" value="F:nucleotide binding"/>
    <property type="evidence" value="ECO:0007669"/>
    <property type="project" value="UniProtKB-KW"/>
</dbReference>
<organism evidence="5 6">
    <name type="scientific">Desulfomarina profundi</name>
    <dbReference type="NCBI Taxonomy" id="2772557"/>
    <lineage>
        <taxon>Bacteria</taxon>
        <taxon>Pseudomonadati</taxon>
        <taxon>Thermodesulfobacteriota</taxon>
        <taxon>Desulfobulbia</taxon>
        <taxon>Desulfobulbales</taxon>
        <taxon>Desulfobulbaceae</taxon>
        <taxon>Desulfomarina</taxon>
    </lineage>
</organism>
<dbReference type="PANTHER" id="PTHR47545:SF2">
    <property type="entry name" value="CC-ADDING TRNA NUCLEOTIDYLTRANSFERASE"/>
    <property type="match status" value="1"/>
</dbReference>
<dbReference type="CDD" id="cd00077">
    <property type="entry name" value="HDc"/>
    <property type="match status" value="1"/>
</dbReference>
<dbReference type="InterPro" id="IPR006674">
    <property type="entry name" value="HD_domain"/>
</dbReference>
<evidence type="ECO:0000256" key="2">
    <source>
        <dbReference type="ARBA" id="ARBA00022741"/>
    </source>
</evidence>